<dbReference type="STRING" id="81972.D7MQZ6"/>
<dbReference type="eggNOG" id="KOG2237">
    <property type="taxonomic scope" value="Eukaryota"/>
</dbReference>
<evidence type="ECO:0000313" key="2">
    <source>
        <dbReference type="Proteomes" id="UP000008694"/>
    </source>
</evidence>
<dbReference type="EMBL" id="GL348720">
    <property type="protein sequence ID" value="EFH40365.1"/>
    <property type="molecule type" value="Genomic_DNA"/>
</dbReference>
<name>D7MQZ6_ARALL</name>
<organism evidence="2">
    <name type="scientific">Arabidopsis lyrata subsp. lyrata</name>
    <name type="common">Lyre-leaved rock-cress</name>
    <dbReference type="NCBI Taxonomy" id="81972"/>
    <lineage>
        <taxon>Eukaryota</taxon>
        <taxon>Viridiplantae</taxon>
        <taxon>Streptophyta</taxon>
        <taxon>Embryophyta</taxon>
        <taxon>Tracheophyta</taxon>
        <taxon>Spermatophyta</taxon>
        <taxon>Magnoliopsida</taxon>
        <taxon>eudicotyledons</taxon>
        <taxon>Gunneridae</taxon>
        <taxon>Pentapetalae</taxon>
        <taxon>rosids</taxon>
        <taxon>malvids</taxon>
        <taxon>Brassicales</taxon>
        <taxon>Brassicaceae</taxon>
        <taxon>Camelineae</taxon>
        <taxon>Arabidopsis</taxon>
    </lineage>
</organism>
<dbReference type="Proteomes" id="UP000008694">
    <property type="component" value="Unassembled WGS sequence"/>
</dbReference>
<evidence type="ECO:0000313" key="1">
    <source>
        <dbReference type="EMBL" id="EFH40365.1"/>
    </source>
</evidence>
<dbReference type="AlphaFoldDB" id="D7MQZ6"/>
<accession>D7MQZ6</accession>
<dbReference type="Gramene" id="scaffold_801567.1">
    <property type="protein sequence ID" value="scaffold_801567.1"/>
    <property type="gene ID" value="scaffold_801567.1"/>
</dbReference>
<reference evidence="2" key="1">
    <citation type="journal article" date="2011" name="Nat. Genet.">
        <title>The Arabidopsis lyrata genome sequence and the basis of rapid genome size change.</title>
        <authorList>
            <person name="Hu T.T."/>
            <person name="Pattyn P."/>
            <person name="Bakker E.G."/>
            <person name="Cao J."/>
            <person name="Cheng J.-F."/>
            <person name="Clark R.M."/>
            <person name="Fahlgren N."/>
            <person name="Fawcett J.A."/>
            <person name="Grimwood J."/>
            <person name="Gundlach H."/>
            <person name="Haberer G."/>
            <person name="Hollister J.D."/>
            <person name="Ossowski S."/>
            <person name="Ottilar R.P."/>
            <person name="Salamov A.A."/>
            <person name="Schneeberger K."/>
            <person name="Spannagl M."/>
            <person name="Wang X."/>
            <person name="Yang L."/>
            <person name="Nasrallah M.E."/>
            <person name="Bergelson J."/>
            <person name="Carrington J.C."/>
            <person name="Gaut B.S."/>
            <person name="Schmutz J."/>
            <person name="Mayer K.F.X."/>
            <person name="Van de Peer Y."/>
            <person name="Grigoriev I.V."/>
            <person name="Nordborg M."/>
            <person name="Weigel D."/>
            <person name="Guo Y.-L."/>
        </authorList>
    </citation>
    <scope>NUCLEOTIDE SEQUENCE [LARGE SCALE GENOMIC DNA]</scope>
    <source>
        <strain evidence="2">cv. MN47</strain>
    </source>
</reference>
<keyword evidence="2" id="KW-1185">Reference proteome</keyword>
<sequence>MNLQKVFRAVAVLGFDREAYQATQLDHTMFALCIWWFNISITPSFSGSHIVLSKHLGVVFCFANIRGWWSMVTNGTKQVHLPKCRTAGYTQLSHLSIPNQCLHKPGKSCI</sequence>
<protein>
    <submittedName>
        <fullName evidence="1">Uncharacterized protein</fullName>
    </submittedName>
</protein>
<proteinExistence type="predicted"/>
<dbReference type="HOGENOM" id="CLU_2174456_0_0_1"/>
<gene>
    <name evidence="1" type="ORF">ARALYDRAFT_918167</name>
</gene>